<accession>A0A4Y9XTD1</accession>
<dbReference type="OrthoDB" id="72788at2759"/>
<name>A0A4Y9XTD1_9AGAM</name>
<dbReference type="SUPFAM" id="SSF51395">
    <property type="entry name" value="FMN-linked oxidoreductases"/>
    <property type="match status" value="1"/>
</dbReference>
<protein>
    <recommendedName>
        <fullName evidence="4">NADH:flavin oxidoreductase/NADH oxidase N-terminal domain-containing protein</fullName>
    </recommendedName>
</protein>
<dbReference type="STRING" id="205917.A0A4Y9XTD1"/>
<dbReference type="PANTHER" id="PTHR43303:SF4">
    <property type="entry name" value="NADPH DEHYDROGENASE C23G7.10C-RELATED"/>
    <property type="match status" value="1"/>
</dbReference>
<organism evidence="2 3">
    <name type="scientific">Dentipellis fragilis</name>
    <dbReference type="NCBI Taxonomy" id="205917"/>
    <lineage>
        <taxon>Eukaryota</taxon>
        <taxon>Fungi</taxon>
        <taxon>Dikarya</taxon>
        <taxon>Basidiomycota</taxon>
        <taxon>Agaricomycotina</taxon>
        <taxon>Agaricomycetes</taxon>
        <taxon>Russulales</taxon>
        <taxon>Hericiaceae</taxon>
        <taxon>Dentipellis</taxon>
    </lineage>
</organism>
<gene>
    <name evidence="2" type="ORF">EVG20_g10561</name>
</gene>
<dbReference type="Gene3D" id="3.20.20.70">
    <property type="entry name" value="Aldolase class I"/>
    <property type="match status" value="1"/>
</dbReference>
<dbReference type="InterPro" id="IPR044152">
    <property type="entry name" value="YqjM-like"/>
</dbReference>
<evidence type="ECO:0008006" key="4">
    <source>
        <dbReference type="Google" id="ProtNLM"/>
    </source>
</evidence>
<dbReference type="Proteomes" id="UP000298327">
    <property type="component" value="Unassembled WGS sequence"/>
</dbReference>
<evidence type="ECO:0000313" key="3">
    <source>
        <dbReference type="Proteomes" id="UP000298327"/>
    </source>
</evidence>
<dbReference type="GO" id="GO:0010181">
    <property type="term" value="F:FMN binding"/>
    <property type="evidence" value="ECO:0007669"/>
    <property type="project" value="InterPro"/>
</dbReference>
<reference evidence="2 3" key="1">
    <citation type="submission" date="2019-02" db="EMBL/GenBank/DDBJ databases">
        <title>Genome sequencing of the rare red list fungi Dentipellis fragilis.</title>
        <authorList>
            <person name="Buettner E."/>
            <person name="Kellner H."/>
        </authorList>
    </citation>
    <scope>NUCLEOTIDE SEQUENCE [LARGE SCALE GENOMIC DNA]</scope>
    <source>
        <strain evidence="2 3">DSM 105465</strain>
    </source>
</reference>
<sequence>MPLFLRISASDLLEESQPNTPSWTSDDTVRLAGLLAEHGVDLLDVSSGGLSTAQDIKMPPGVAYQAHFSEAVKRAHGNKILVGAVGAISTGTIAQGVLDKGQADVAFVGRTFQKNPGTVWAFAEELGVDIRVTRQTEWAFKGPGYAPKKAH</sequence>
<evidence type="ECO:0000256" key="1">
    <source>
        <dbReference type="ARBA" id="ARBA00001917"/>
    </source>
</evidence>
<evidence type="ECO:0000313" key="2">
    <source>
        <dbReference type="EMBL" id="TFY52411.1"/>
    </source>
</evidence>
<comment type="cofactor">
    <cofactor evidence="1">
        <name>FMN</name>
        <dbReference type="ChEBI" id="CHEBI:58210"/>
    </cofactor>
</comment>
<dbReference type="GO" id="GO:0050661">
    <property type="term" value="F:NADP binding"/>
    <property type="evidence" value="ECO:0007669"/>
    <property type="project" value="InterPro"/>
</dbReference>
<dbReference type="GO" id="GO:0003959">
    <property type="term" value="F:NADPH dehydrogenase activity"/>
    <property type="evidence" value="ECO:0007669"/>
    <property type="project" value="InterPro"/>
</dbReference>
<dbReference type="EMBL" id="SEOQ01001311">
    <property type="protein sequence ID" value="TFY52411.1"/>
    <property type="molecule type" value="Genomic_DNA"/>
</dbReference>
<dbReference type="PANTHER" id="PTHR43303">
    <property type="entry name" value="NADPH DEHYDROGENASE C23G7.10C-RELATED"/>
    <property type="match status" value="1"/>
</dbReference>
<dbReference type="InterPro" id="IPR013785">
    <property type="entry name" value="Aldolase_TIM"/>
</dbReference>
<comment type="caution">
    <text evidence="2">The sequence shown here is derived from an EMBL/GenBank/DDBJ whole genome shotgun (WGS) entry which is preliminary data.</text>
</comment>
<proteinExistence type="predicted"/>
<keyword evidence="3" id="KW-1185">Reference proteome</keyword>
<dbReference type="AlphaFoldDB" id="A0A4Y9XTD1"/>